<accession>A0ABD3RQ30</accession>
<dbReference type="Proteomes" id="UP001530377">
    <property type="component" value="Unassembled WGS sequence"/>
</dbReference>
<evidence type="ECO:0000313" key="1">
    <source>
        <dbReference type="EMBL" id="KAL3809730.1"/>
    </source>
</evidence>
<protein>
    <submittedName>
        <fullName evidence="1">Uncharacterized protein</fullName>
    </submittedName>
</protein>
<gene>
    <name evidence="1" type="ORF">ACHAXA_011325</name>
</gene>
<sequence>MTSACLQRMGFTAAAAELTSAAGQDLSTLEEFAELDSKGQKSLWHLLAWPVGLNTQGNRDPGIKASGKAQANFGLMCYYINHVMKRTDRPLTWPSVTLPQVKTMRPQIQQEDTAKDPAVVPTINAKNWPRTMELVENYIRGHLGVDKTPLSYVIRANLFPPPAADDPIFGTADIEYLSIDEEIITRHRIVDRSAAAAGMTSADHEKAGPFAGASRTDNTRVYDLLVGIFAETDSHVVLKPFKKQ</sequence>
<organism evidence="1 2">
    <name type="scientific">Cyclostephanos tholiformis</name>
    <dbReference type="NCBI Taxonomy" id="382380"/>
    <lineage>
        <taxon>Eukaryota</taxon>
        <taxon>Sar</taxon>
        <taxon>Stramenopiles</taxon>
        <taxon>Ochrophyta</taxon>
        <taxon>Bacillariophyta</taxon>
        <taxon>Coscinodiscophyceae</taxon>
        <taxon>Thalassiosirophycidae</taxon>
        <taxon>Stephanodiscales</taxon>
        <taxon>Stephanodiscaceae</taxon>
        <taxon>Cyclostephanos</taxon>
    </lineage>
</organism>
<evidence type="ECO:0000313" key="2">
    <source>
        <dbReference type="Proteomes" id="UP001530377"/>
    </source>
</evidence>
<comment type="caution">
    <text evidence="1">The sequence shown here is derived from an EMBL/GenBank/DDBJ whole genome shotgun (WGS) entry which is preliminary data.</text>
</comment>
<dbReference type="AlphaFoldDB" id="A0ABD3RQ30"/>
<name>A0ABD3RQ30_9STRA</name>
<reference evidence="1 2" key="1">
    <citation type="submission" date="2024-10" db="EMBL/GenBank/DDBJ databases">
        <title>Updated reference genomes for cyclostephanoid diatoms.</title>
        <authorList>
            <person name="Roberts W.R."/>
            <person name="Alverson A.J."/>
        </authorList>
    </citation>
    <scope>NUCLEOTIDE SEQUENCE [LARGE SCALE GENOMIC DNA]</scope>
    <source>
        <strain evidence="1 2">AJA228-03</strain>
    </source>
</reference>
<keyword evidence="2" id="KW-1185">Reference proteome</keyword>
<dbReference type="EMBL" id="JALLPB020000383">
    <property type="protein sequence ID" value="KAL3809730.1"/>
    <property type="molecule type" value="Genomic_DNA"/>
</dbReference>
<proteinExistence type="predicted"/>